<name>A0A2T4GC43_9PSED</name>
<keyword evidence="3" id="KW-1185">Reference proteome</keyword>
<gene>
    <name evidence="1" type="ORF">BBG20_21910</name>
    <name evidence="2" type="ORF">C9382_00140</name>
</gene>
<reference evidence="1 3" key="1">
    <citation type="submission" date="2016-06" db="EMBL/GenBank/DDBJ databases">
        <title>Draft genome sequence of Pseudomonas sp. S1E40, a novel strain antagonistic activity to fungal plant pathogen.</title>
        <authorList>
            <person name="Tambong J.T."/>
            <person name="Tchagang C."/>
            <person name="Xu R."/>
        </authorList>
    </citation>
    <scope>NUCLEOTIDE SEQUENCE [LARGE SCALE GENOMIC DNA]</scope>
    <source>
        <strain evidence="1 3">S1E40</strain>
    </source>
</reference>
<protein>
    <submittedName>
        <fullName evidence="2">Uncharacterized protein</fullName>
    </submittedName>
</protein>
<evidence type="ECO:0000313" key="1">
    <source>
        <dbReference type="EMBL" id="OCW23535.1"/>
    </source>
</evidence>
<organism evidence="2 4">
    <name type="scientific">Pseudomonas aylmerensis</name>
    <dbReference type="NCBI Taxonomy" id="1869229"/>
    <lineage>
        <taxon>Bacteria</taxon>
        <taxon>Pseudomonadati</taxon>
        <taxon>Pseudomonadota</taxon>
        <taxon>Gammaproteobacteria</taxon>
        <taxon>Pseudomonadales</taxon>
        <taxon>Pseudomonadaceae</taxon>
        <taxon>Pseudomonas</taxon>
    </lineage>
</organism>
<dbReference type="EMBL" id="PYWW01000001">
    <property type="protein sequence ID" value="PTC33208.1"/>
    <property type="molecule type" value="Genomic_DNA"/>
</dbReference>
<dbReference type="AlphaFoldDB" id="A0A2T4GC43"/>
<dbReference type="RefSeq" id="WP_065907033.1">
    <property type="nucleotide sequence ID" value="NZ_MAUE01000032.1"/>
</dbReference>
<comment type="caution">
    <text evidence="2">The sequence shown here is derived from an EMBL/GenBank/DDBJ whole genome shotgun (WGS) entry which is preliminary data.</text>
</comment>
<dbReference type="Proteomes" id="UP000095081">
    <property type="component" value="Unassembled WGS sequence"/>
</dbReference>
<dbReference type="OrthoDB" id="6891610at2"/>
<evidence type="ECO:0000313" key="2">
    <source>
        <dbReference type="EMBL" id="PTC33208.1"/>
    </source>
</evidence>
<dbReference type="EMBL" id="MAUE01000032">
    <property type="protein sequence ID" value="OCW23535.1"/>
    <property type="molecule type" value="Genomic_DNA"/>
</dbReference>
<evidence type="ECO:0000313" key="4">
    <source>
        <dbReference type="Proteomes" id="UP000240571"/>
    </source>
</evidence>
<proteinExistence type="predicted"/>
<evidence type="ECO:0000313" key="3">
    <source>
        <dbReference type="Proteomes" id="UP000095081"/>
    </source>
</evidence>
<sequence>MARKTGSCRLALFKVALPNGASTTDALYANGRHQCEVLIQVVKEVVTATGEWERTALTDEEFASITLCAYSTQTDQLLPKDWHCDQQKNIYSAGLYQPEGEPQASFSYLDPQVDTIVRYLRVEEGGAQEAVAFMAVIDLEGATYTTALVSGQSSDGATVTVKPVASYGLPIDSLVAHVDTKAYEYGLTMLAVYYWVLPTGLGIVENKGIDGPVALPNEGDNFQTLEVRNYGAGSLSVKIGVVVNKDLPEALLRMDDVHKNLPISFPNPFVKFHERPTVMRAVRLISTVFPESRLGNGLWRLIDNFGREHTYCLSLASNGDIKLETRGAVESELRVTEFFVTLPGSGQSTNALYANGHHQCQVNIEVTLEQRLPGGRWERVPLTAGQRNSITLAEFSADPHQGLPEGWRCDQEKNKYNLGLWKPGSTEDLPEASAAASQQDVVARFLRVAPEHIQTQRFMASITINGKTITTNSADVAGSAVSWVIVSPVRPYLLGVDELTPYVDETAYQGSNPTVLVSVYYWTPPAGLSFFDNLGVSHPVPVSHEGYAFTTAVFSREFGPAKVGVVVGRDGMGQSIYMNDVQRNVYPDKNPRIEFNKRETIMRAIRFTGPIPGDAPSVFNDWTVRDNYGCEHRYRLGYKASGGALTLSG</sequence>
<dbReference type="Proteomes" id="UP000240571">
    <property type="component" value="Unassembled WGS sequence"/>
</dbReference>
<accession>A0A2T4GC43</accession>
<reference evidence="2 4" key="2">
    <citation type="submission" date="2018-03" db="EMBL/GenBank/DDBJ databases">
        <title>Diversity of bacteria associated with corn roots inoculated with woodland soils in Canada, and Description of Pseudomonas aylmerense sp. nov.</title>
        <authorList>
            <person name="Tambong J.T."/>
            <person name="Xu R."/>
            <person name="Tchagang C."/>
        </authorList>
    </citation>
    <scope>NUCLEOTIDE SEQUENCE [LARGE SCALE GENOMIC DNA]</scope>
    <source>
        <strain evidence="2 4">S1E44</strain>
    </source>
</reference>